<dbReference type="EMBL" id="JAOWKY010000004">
    <property type="protein sequence ID" value="MCV2869870.1"/>
    <property type="molecule type" value="Genomic_DNA"/>
</dbReference>
<reference evidence="3 4" key="1">
    <citation type="submission" date="2022-10" db="EMBL/GenBank/DDBJ databases">
        <title>Defluviimonas sp. nov., isolated from ocean surface water.</title>
        <authorList>
            <person name="He W."/>
            <person name="Wang L."/>
            <person name="Zhang D.-F."/>
        </authorList>
    </citation>
    <scope>NUCLEOTIDE SEQUENCE [LARGE SCALE GENOMIC DNA]</scope>
    <source>
        <strain evidence="3 4">WL0002</strain>
    </source>
</reference>
<proteinExistence type="predicted"/>
<feature type="domain" description="MOFRL-associated" evidence="2">
    <location>
        <begin position="8"/>
        <end position="236"/>
    </location>
</feature>
<dbReference type="Pfam" id="PF13660">
    <property type="entry name" value="DUF4147"/>
    <property type="match status" value="1"/>
</dbReference>
<dbReference type="InterPro" id="IPR037035">
    <property type="entry name" value="GK-like_C_sf"/>
</dbReference>
<gene>
    <name evidence="3" type="ORF">OEW28_14650</name>
</gene>
<accession>A0ABT2ZFF6</accession>
<evidence type="ECO:0000313" key="3">
    <source>
        <dbReference type="EMBL" id="MCV2869870.1"/>
    </source>
</evidence>
<dbReference type="PANTHER" id="PTHR12227:SF0">
    <property type="entry name" value="GLYCERATE KINASE"/>
    <property type="match status" value="1"/>
</dbReference>
<evidence type="ECO:0000313" key="4">
    <source>
        <dbReference type="Proteomes" id="UP001652542"/>
    </source>
</evidence>
<dbReference type="SUPFAM" id="SSF82544">
    <property type="entry name" value="GckA/TtuD-like"/>
    <property type="match status" value="1"/>
</dbReference>
<evidence type="ECO:0000259" key="2">
    <source>
        <dbReference type="Pfam" id="PF13660"/>
    </source>
</evidence>
<dbReference type="Gene3D" id="3.40.1480.10">
    <property type="entry name" value="MOFRL domain"/>
    <property type="match status" value="1"/>
</dbReference>
<dbReference type="RefSeq" id="WP_263735545.1">
    <property type="nucleotide sequence ID" value="NZ_JAOWKY010000004.1"/>
</dbReference>
<dbReference type="Pfam" id="PF05161">
    <property type="entry name" value="MOFRL"/>
    <property type="match status" value="1"/>
</dbReference>
<comment type="caution">
    <text evidence="3">The sequence shown here is derived from an EMBL/GenBank/DDBJ whole genome shotgun (WGS) entry which is preliminary data.</text>
</comment>
<dbReference type="InterPro" id="IPR007835">
    <property type="entry name" value="MOFRL"/>
</dbReference>
<name>A0ABT2ZFF6_9RHOB</name>
<dbReference type="InterPro" id="IPR038614">
    <property type="entry name" value="GK_N_sf"/>
</dbReference>
<feature type="domain" description="MOFRL" evidence="1">
    <location>
        <begin position="305"/>
        <end position="410"/>
    </location>
</feature>
<organism evidence="3 4">
    <name type="scientific">Albidovulum marisflavi</name>
    <dbReference type="NCBI Taxonomy" id="2984159"/>
    <lineage>
        <taxon>Bacteria</taxon>
        <taxon>Pseudomonadati</taxon>
        <taxon>Pseudomonadota</taxon>
        <taxon>Alphaproteobacteria</taxon>
        <taxon>Rhodobacterales</taxon>
        <taxon>Paracoccaceae</taxon>
        <taxon>Albidovulum</taxon>
    </lineage>
</organism>
<keyword evidence="4" id="KW-1185">Reference proteome</keyword>
<protein>
    <submittedName>
        <fullName evidence="3">DUF4147 domain-containing protein</fullName>
    </submittedName>
</protein>
<evidence type="ECO:0000259" key="1">
    <source>
        <dbReference type="Pfam" id="PF05161"/>
    </source>
</evidence>
<dbReference type="PANTHER" id="PTHR12227">
    <property type="entry name" value="GLYCERATE KINASE"/>
    <property type="match status" value="1"/>
</dbReference>
<dbReference type="Gene3D" id="3.40.50.10180">
    <property type="entry name" value="Glycerate kinase, MOFRL-like N-terminal domain"/>
    <property type="match status" value="1"/>
</dbReference>
<dbReference type="Proteomes" id="UP001652542">
    <property type="component" value="Unassembled WGS sequence"/>
</dbReference>
<dbReference type="InterPro" id="IPR025286">
    <property type="entry name" value="MOFRL_assoc_dom"/>
</dbReference>
<dbReference type="InterPro" id="IPR039760">
    <property type="entry name" value="MOFRL_protein"/>
</dbReference>
<sequence>MDGLRDRARALFSVACTAADPARALEKALLRSPPEKPGKNGRYVVVSIGKAAAPMAERLLARLGGAPATALVVTNYENARDVANATVIAAGHPVPDENGRHGADEVIRRLSEATEQDSVIALISGGGSALLPAPVEGISLCHKAEVNRILLANGFEIGDVNLVRQHLSRLKGGGMLRYAEPAPVTAYILSDVIGDDLRVIASGPTVAPVGSRDEARDLLRRRGLWDRLPVSVQTHLVAPETPAPQVPSARNHLIGSNRISLEAVAESSSDLHGEIVSDSLTGDVAAAAARIVSAAKSTEDTGRKCLIFGGETAVTLKGSGRGGRNQELALRVAMTMPDIGRDWVFLSAGTDGRDGPTEAAGGIVDAGTVTRIRNAGADAEALLANNDSNAALAASGDLLITGATGTNVADVQILIIGTRA</sequence>